<protein>
    <submittedName>
        <fullName evidence="9">Uncharacterized protein</fullName>
    </submittedName>
</protein>
<dbReference type="Gene3D" id="2.60.40.3630">
    <property type="match status" value="4"/>
</dbReference>
<feature type="region of interest" description="Disordered" evidence="4">
    <location>
        <begin position="1872"/>
        <end position="1893"/>
    </location>
</feature>
<gene>
    <name evidence="9" type="ORF">F130042H8_28250</name>
</gene>
<feature type="domain" description="Glycosyl hydrolase family 59 catalytic" evidence="6">
    <location>
        <begin position="343"/>
        <end position="677"/>
    </location>
</feature>
<feature type="repeat" description="Cell wall-binding" evidence="2">
    <location>
        <begin position="1929"/>
        <end position="1948"/>
    </location>
</feature>
<keyword evidence="10" id="KW-1185">Reference proteome</keyword>
<dbReference type="Gene3D" id="2.60.120.560">
    <property type="entry name" value="Exo-inulinase, domain 1"/>
    <property type="match status" value="1"/>
</dbReference>
<dbReference type="Gene3D" id="2.10.270.10">
    <property type="entry name" value="Cholin Binding"/>
    <property type="match status" value="1"/>
</dbReference>
<sequence length="2010" mass="223691">MKRKKHGRRILSCVLAASMAVPAVSVPVTAYGASGLVRDAYGVSGKRSQDGALEEVGGLELKGAYLDTDSERGNVLTVTGGWNNQNSGHANIPNGADLFGKKSFTLLADIKMTDTEDDAANDKKAAFTIGKESQNLHIFTLSGKLGYGDSAAKGGISENNIELANIDPDGWNSMALVYEEKDDRNGSVCVYINGEKAGEIADIGFKLSTMSDQITAMVGRSFKTSFLLNGLYDNIVVKDTALSEEEAVKETRQRVLQPLKKELKELLAEAEAYTEGDGAENQELMELIFAGQILLNDESASIGDISDVISQIRAILPAYDATIVIRGKDVDAAARVPEGLSYKGWGLLSCNGTSNLLMDYKAEAPGKYWELINTLFGGDHPIFTHIKIEMGNDGNTSTAADPATIRFEGEEADASRSPGWQLAADARSVNPEMKISVLRWRSPNWTNGNTNTETIYRWYRDTIFDAYEKYGIMPDYVAAGVNEARSNDVPVSVRMMNEFTERMENESDFPEYMEDEEIQDAYRSIKFVSADEIDSWSIVDQMYQTQTEPDGAWENTDAVGIHYVTGTDQKTRDLADKYNKQIWYSEGCASFGQTPQSERRTNTYVPMGGKQGPLAMADGFLNSFVFNRMTHYVFQPAVGAFYDGLQYAHKDLVSAREPWAGYVRYDEALYLTAHFTQFSQAGWPDKENSNGIWLGIPQASGAYAGDNSTNEHLSNEEGEPSYMTLADPDKTDFSVVAVNNSNKELTYRIKAEDMEIQEGTPLEIWQTKADEYMKFKGQVEPDGAGYYVVTIDPGAMATYTTLDYAENTEENEEDRALDLPENIPSGEKAVLDTDDDGKMGEDFTEVTDNEILYADDFDYEEEGDVLVCAAGGKEEQDYLYSRGNEPRYLMDTHGAWVVEEDGDGNRRLGQILSEKVSEWNGGDPETIVGDHRWMNYRASIDVQADNGYALLGIRQQSGMNSDNSGYNLLIEQGKWKLRKKGTVLKEGLLPERDGDYYNLALEGRENMITAYVDGQMIASYTDNDKPYLTGRVFLGSAWKQTYFDHLKVEQIPGYIPYADAFYDDHDDEVQYTGDWALDGPGEGSADNWYRTTAYNKKEGVSVSFKGTGTGFTLVGENKEKAVVDIYVDGQLRVGGQENMESDKRYSTILLDGEENKEHEFKVVVTSGQLTIDGVYILGDPVPGGGTEALKALVTECSGLYSGDYTSETWTVFEKTLQKAQEILEKEDAVQIEIDQADAELRSARNGLLRLDEAVEITDTELPEHLAVFIGDEPENMPEKVKVKLADGSEEKRDIVWEFDDEEAAVYDTAVVTGTVAGDRILKVTIPVEIVPRNLVYFMDSFSASPEENAVTPVYEAVRRLTKNQLLNEAADQVSDGSRWGFDATGVNEKGGTDINDKYDSGYYMSGGKPATYYLPLEAGTYSITAGAREWWNKDRHMKVTAYLNGQEAASDELAVSGSDTDGRVTLEVTLDQPSTVILKAEKTEHSDDPVISWAAAARADEVRPVGIEIKSLPDQMIYRIDEAFDSQGLEVEAIMSDGTRVILNQEDYTLEGYDSGTVGEKVITVTYTDGTGKEYREQFTVIVAQSRYYTVGIEITKAPDKTKYYTDEEFDPEGMKVEAIKAATASDAQPIRVPLEQDDYLTEYDFSQPGSSEVTVIYNDLDADGEQTEFKDSLHVTVMKEELFYTARIRITDKPDKRIYRIGEEFDPEGMKVIQVLKGDLSGNTREEEISLDDLEYFYDFSQPGTQTVKICYYGVDKEQEEKAFYDKITVQVAEEAPEGFYTDKIEIVSLPNRLVYEEGERFDPAGMTVVAHQINRSTGEKQQMEVFNYQASPSVFMKSGNIKVVISYTGLDINGDPRVFRDNVSVTVRPYERSDSDGNEDSSAAGKAWEGKAAQTGWPSGIMDGGNWKRDPQSHVWTYIKADGNAAVSEWGCINGTWYFFGADGRMVSDQWIKDGPKWYFVNESGGMCTDRWVLYEDNWYYLGKDGVMAENTVTADGYSVDSEGRWIH</sequence>
<dbReference type="Gene3D" id="2.60.120.200">
    <property type="match status" value="1"/>
</dbReference>
<dbReference type="Gene3D" id="2.60.40.1180">
    <property type="entry name" value="Golgi alpha-mannosidase II"/>
    <property type="match status" value="1"/>
</dbReference>
<evidence type="ECO:0000313" key="10">
    <source>
        <dbReference type="Proteomes" id="UP001600894"/>
    </source>
</evidence>
<dbReference type="InterPro" id="IPR011081">
    <property type="entry name" value="Big_4"/>
</dbReference>
<evidence type="ECO:0000259" key="7">
    <source>
        <dbReference type="Pfam" id="PF07523"/>
    </source>
</evidence>
<dbReference type="PANTHER" id="PTHR15172">
    <property type="entry name" value="GALACTOCEREBROSIDASE"/>
    <property type="match status" value="1"/>
</dbReference>
<dbReference type="Pfam" id="PF13385">
    <property type="entry name" value="Laminin_G_3"/>
    <property type="match status" value="1"/>
</dbReference>
<dbReference type="SUPFAM" id="SSF49899">
    <property type="entry name" value="Concanavalin A-like lectins/glucanases"/>
    <property type="match status" value="1"/>
</dbReference>
<dbReference type="SUPFAM" id="SSF51445">
    <property type="entry name" value="(Trans)glycosidases"/>
    <property type="match status" value="1"/>
</dbReference>
<comment type="caution">
    <text evidence="9">The sequence shown here is derived from an EMBL/GenBank/DDBJ whole genome shotgun (WGS) entry which is preliminary data.</text>
</comment>
<dbReference type="PANTHER" id="PTHR15172:SF1">
    <property type="entry name" value="GALACTOCEREBROSIDASE"/>
    <property type="match status" value="1"/>
</dbReference>
<evidence type="ECO:0000256" key="1">
    <source>
        <dbReference type="ARBA" id="ARBA00022737"/>
    </source>
</evidence>
<evidence type="ECO:0000313" key="9">
    <source>
        <dbReference type="EMBL" id="GAA6269765.1"/>
    </source>
</evidence>
<feature type="domain" description="Bacterial Ig-like" evidence="8">
    <location>
        <begin position="1267"/>
        <end position="1317"/>
    </location>
</feature>
<keyword evidence="3" id="KW-0175">Coiled coil</keyword>
<organism evidence="9 10">
    <name type="scientific">Enterocloster alcoholdehydrogenati</name>
    <dbReference type="NCBI Taxonomy" id="2547410"/>
    <lineage>
        <taxon>Bacteria</taxon>
        <taxon>Bacillati</taxon>
        <taxon>Bacillota</taxon>
        <taxon>Clostridia</taxon>
        <taxon>Lachnospirales</taxon>
        <taxon>Lachnospiraceae</taxon>
        <taxon>Enterocloster</taxon>
    </lineage>
</organism>
<dbReference type="Gene3D" id="1.20.1270.70">
    <property type="entry name" value="Designed single chain three-helix bundle"/>
    <property type="match status" value="1"/>
</dbReference>
<dbReference type="InterPro" id="IPR017853">
    <property type="entry name" value="GH"/>
</dbReference>
<dbReference type="SUPFAM" id="SSF69360">
    <property type="entry name" value="Cell wall binding repeat"/>
    <property type="match status" value="1"/>
</dbReference>
<dbReference type="Pfam" id="PF02057">
    <property type="entry name" value="Glyco_hydro_59"/>
    <property type="match status" value="1"/>
</dbReference>
<reference evidence="9 10" key="1">
    <citation type="submission" date="2024-04" db="EMBL/GenBank/DDBJ databases">
        <title>Defined microbial consortia suppress multidrug-resistant proinflammatory Enterobacteriaceae via ecological control.</title>
        <authorList>
            <person name="Furuichi M."/>
            <person name="Kawaguchi T."/>
            <person name="Pust M."/>
            <person name="Yasuma K."/>
            <person name="Plichta D."/>
            <person name="Hasegawa N."/>
            <person name="Ohya T."/>
            <person name="Bhattarai S."/>
            <person name="Sasajima S."/>
            <person name="Aoto Y."/>
            <person name="Tuganbaev T."/>
            <person name="Yaginuma M."/>
            <person name="Ueda M."/>
            <person name="Okahashi N."/>
            <person name="Amafuji K."/>
            <person name="Kiridooshi Y."/>
            <person name="Sugita K."/>
            <person name="Strazar M."/>
            <person name="Skelly A."/>
            <person name="Suda W."/>
            <person name="Hattori M."/>
            <person name="Nakamoto N."/>
            <person name="Caballero S."/>
            <person name="Norman J."/>
            <person name="Olle B."/>
            <person name="Tanoue T."/>
            <person name="Arita M."/>
            <person name="Bucci V."/>
            <person name="Atarashi K."/>
            <person name="Xavier R."/>
            <person name="Honda K."/>
        </authorList>
    </citation>
    <scope>NUCLEOTIDE SEQUENCE [LARGE SCALE GENOMIC DNA]</scope>
    <source>
        <strain evidence="10">f13</strain>
    </source>
</reference>
<dbReference type="InterPro" id="IPR013780">
    <property type="entry name" value="Glyco_hydro_b"/>
</dbReference>
<dbReference type="Pfam" id="PF01473">
    <property type="entry name" value="Choline_bind_1"/>
    <property type="match status" value="1"/>
</dbReference>
<dbReference type="Pfam" id="PF07523">
    <property type="entry name" value="Big_3"/>
    <property type="match status" value="2"/>
</dbReference>
<evidence type="ECO:0000256" key="5">
    <source>
        <dbReference type="SAM" id="SignalP"/>
    </source>
</evidence>
<dbReference type="Proteomes" id="UP001600894">
    <property type="component" value="Unassembled WGS sequence"/>
</dbReference>
<dbReference type="Gene3D" id="2.60.120.260">
    <property type="entry name" value="Galactose-binding domain-like"/>
    <property type="match status" value="1"/>
</dbReference>
<evidence type="ECO:0000256" key="4">
    <source>
        <dbReference type="SAM" id="MobiDB-lite"/>
    </source>
</evidence>
<accession>A0ABQ0B0G6</accession>
<feature type="chain" id="PRO_5047480882" evidence="5">
    <location>
        <begin position="31"/>
        <end position="2010"/>
    </location>
</feature>
<feature type="domain" description="Ig-like" evidence="7">
    <location>
        <begin position="1694"/>
        <end position="1758"/>
    </location>
</feature>
<dbReference type="Pfam" id="PF19085">
    <property type="entry name" value="Choline_bind_2"/>
    <property type="match status" value="1"/>
</dbReference>
<keyword evidence="1" id="KW-0677">Repeat</keyword>
<dbReference type="RefSeq" id="WP_390470505.1">
    <property type="nucleotide sequence ID" value="NZ_BAABXL010000001.1"/>
</dbReference>
<dbReference type="PROSITE" id="PS51170">
    <property type="entry name" value="CW"/>
    <property type="match status" value="1"/>
</dbReference>
<dbReference type="EMBL" id="BAABXL010000001">
    <property type="protein sequence ID" value="GAA6269765.1"/>
    <property type="molecule type" value="Genomic_DNA"/>
</dbReference>
<dbReference type="Pfam" id="PF07532">
    <property type="entry name" value="Big_4"/>
    <property type="match status" value="1"/>
</dbReference>
<evidence type="ECO:0000256" key="2">
    <source>
        <dbReference type="PROSITE-ProRule" id="PRU00591"/>
    </source>
</evidence>
<feature type="domain" description="Ig-like" evidence="7">
    <location>
        <begin position="1517"/>
        <end position="1575"/>
    </location>
</feature>
<dbReference type="InterPro" id="IPR001286">
    <property type="entry name" value="Glyco_hydro_59"/>
</dbReference>
<dbReference type="Gene3D" id="2.20.120.10">
    <property type="entry name" value="Multimodular pneumococcal cell wall endolysin, domain 3"/>
    <property type="match status" value="1"/>
</dbReference>
<evidence type="ECO:0000259" key="6">
    <source>
        <dbReference type="Pfam" id="PF02057"/>
    </source>
</evidence>
<dbReference type="InterPro" id="IPR049161">
    <property type="entry name" value="GH59_cat"/>
</dbReference>
<dbReference type="Gene3D" id="3.20.20.80">
    <property type="entry name" value="Glycosidases"/>
    <property type="match status" value="1"/>
</dbReference>
<keyword evidence="5" id="KW-0732">Signal</keyword>
<feature type="coiled-coil region" evidence="3">
    <location>
        <begin position="1219"/>
        <end position="1253"/>
    </location>
</feature>
<evidence type="ECO:0000259" key="8">
    <source>
        <dbReference type="Pfam" id="PF07532"/>
    </source>
</evidence>
<name>A0ABQ0B0G6_9FIRM</name>
<dbReference type="InterPro" id="IPR022038">
    <property type="entry name" value="Ig-like_bact"/>
</dbReference>
<feature type="signal peptide" evidence="5">
    <location>
        <begin position="1"/>
        <end position="30"/>
    </location>
</feature>
<dbReference type="InterPro" id="IPR018337">
    <property type="entry name" value="Cell_wall/Cho-bd_repeat"/>
</dbReference>
<evidence type="ECO:0000256" key="3">
    <source>
        <dbReference type="SAM" id="Coils"/>
    </source>
</evidence>
<dbReference type="InterPro" id="IPR013320">
    <property type="entry name" value="ConA-like_dom_sf"/>
</dbReference>
<proteinExistence type="predicted"/>